<comment type="caution">
    <text evidence="2">The sequence shown here is derived from an EMBL/GenBank/DDBJ whole genome shotgun (WGS) entry which is preliminary data.</text>
</comment>
<dbReference type="Gene3D" id="1.10.260.40">
    <property type="entry name" value="lambda repressor-like DNA-binding domains"/>
    <property type="match status" value="1"/>
</dbReference>
<dbReference type="InterPro" id="IPR010982">
    <property type="entry name" value="Lambda_DNA-bd_dom_sf"/>
</dbReference>
<dbReference type="CDD" id="cd00093">
    <property type="entry name" value="HTH_XRE"/>
    <property type="match status" value="1"/>
</dbReference>
<dbReference type="PROSITE" id="PS50943">
    <property type="entry name" value="HTH_CROC1"/>
    <property type="match status" value="1"/>
</dbReference>
<dbReference type="Gene3D" id="2.10.109.10">
    <property type="entry name" value="Umud Fragment, subunit A"/>
    <property type="match status" value="1"/>
</dbReference>
<dbReference type="EMBL" id="LNYA01000023">
    <property type="protein sequence ID" value="KTC98227.1"/>
    <property type="molecule type" value="Genomic_DNA"/>
</dbReference>
<accession>A0A0W0TRA1</accession>
<dbReference type="Proteomes" id="UP000054773">
    <property type="component" value="Unassembled WGS sequence"/>
</dbReference>
<dbReference type="InterPro" id="IPR036286">
    <property type="entry name" value="LexA/Signal_pep-like_sf"/>
</dbReference>
<evidence type="ECO:0000259" key="1">
    <source>
        <dbReference type="PROSITE" id="PS50943"/>
    </source>
</evidence>
<gene>
    <name evidence="2" type="ORF">Lery_1281</name>
</gene>
<keyword evidence="3" id="KW-1185">Reference proteome</keyword>
<protein>
    <submittedName>
        <fullName evidence="2">Helix-turn-helix protein</fullName>
    </submittedName>
</protein>
<feature type="domain" description="HTH cro/C1-type" evidence="1">
    <location>
        <begin position="17"/>
        <end position="76"/>
    </location>
</feature>
<dbReference type="SUPFAM" id="SSF51306">
    <property type="entry name" value="LexA/Signal peptidase"/>
    <property type="match status" value="1"/>
</dbReference>
<dbReference type="PATRIC" id="fig|448.7.peg.1341"/>
<organism evidence="2 3">
    <name type="scientific">Legionella erythra</name>
    <dbReference type="NCBI Taxonomy" id="448"/>
    <lineage>
        <taxon>Bacteria</taxon>
        <taxon>Pseudomonadati</taxon>
        <taxon>Pseudomonadota</taxon>
        <taxon>Gammaproteobacteria</taxon>
        <taxon>Legionellales</taxon>
        <taxon>Legionellaceae</taxon>
        <taxon>Legionella</taxon>
    </lineage>
</organism>
<name>A0A0W0TRA1_LEGER</name>
<dbReference type="RefSeq" id="WP_058526422.1">
    <property type="nucleotide sequence ID" value="NZ_CAAAHY010000039.1"/>
</dbReference>
<dbReference type="AlphaFoldDB" id="A0A0W0TRA1"/>
<proteinExistence type="predicted"/>
<evidence type="ECO:0000313" key="3">
    <source>
        <dbReference type="Proteomes" id="UP000054773"/>
    </source>
</evidence>
<dbReference type="SUPFAM" id="SSF47413">
    <property type="entry name" value="lambda repressor-like DNA-binding domains"/>
    <property type="match status" value="1"/>
</dbReference>
<sequence>MIEINSNTQKISVGRRIKMVRNLAGISRKDLESKYGISMHTLQSWELGRNPLTEKTASKLIEILHDAGVTCSVQWLLDGAGKSPTLFTSEFMPYPALDKDIAPLLSQESAIQKEIEFFKTNNPNAIVIMVSDDTMEPTYSKGDFVGGIQYMNTSDIEECIGHDCVVEISEGIYFRRLIKRTNGYALVCLNSQTEVEEPVIFSKKILAATPIIWHRWKLKSD</sequence>
<dbReference type="InterPro" id="IPR001387">
    <property type="entry name" value="Cro/C1-type_HTH"/>
</dbReference>
<dbReference type="STRING" id="448.Lery_1281"/>
<dbReference type="GO" id="GO:0003677">
    <property type="term" value="F:DNA binding"/>
    <property type="evidence" value="ECO:0007669"/>
    <property type="project" value="InterPro"/>
</dbReference>
<evidence type="ECO:0000313" key="2">
    <source>
        <dbReference type="EMBL" id="KTC98227.1"/>
    </source>
</evidence>
<dbReference type="OrthoDB" id="5659783at2"/>
<reference evidence="2 3" key="1">
    <citation type="submission" date="2015-11" db="EMBL/GenBank/DDBJ databases">
        <title>Genomic analysis of 38 Legionella species identifies large and diverse effector repertoires.</title>
        <authorList>
            <person name="Burstein D."/>
            <person name="Amaro F."/>
            <person name="Zusman T."/>
            <person name="Lifshitz Z."/>
            <person name="Cohen O."/>
            <person name="Gilbert J.A."/>
            <person name="Pupko T."/>
            <person name="Shuman H.A."/>
            <person name="Segal G."/>
        </authorList>
    </citation>
    <scope>NUCLEOTIDE SEQUENCE [LARGE SCALE GENOMIC DNA]</scope>
    <source>
        <strain evidence="2 3">SE-32A-C8</strain>
    </source>
</reference>
<dbReference type="Pfam" id="PF01381">
    <property type="entry name" value="HTH_3"/>
    <property type="match status" value="1"/>
</dbReference>